<dbReference type="Gene3D" id="3.40.50.150">
    <property type="entry name" value="Vaccinia Virus protein VP39"/>
    <property type="match status" value="1"/>
</dbReference>
<dbReference type="AlphaFoldDB" id="W5IK52"/>
<sequence>MQKPNYWNHNTAYYKWLKEQVKNSKEILDVGCGDGSLVAFLDDNSKNITGIDPDQSCINKANILNTSKKVQFIREDFESFESIKRYDSIIFVASIHHMEMGMALKKAKSLLSQNGKLLIVGLARPSTMTDYIIEILRVLPSSVISKIKKMHSSEDENIPVSYNLMKMSEVRKLLFNLFPNSKIRQGLFYRYLFEGFNR</sequence>
<evidence type="ECO:0000313" key="2">
    <source>
        <dbReference type="Proteomes" id="UP000005777"/>
    </source>
</evidence>
<name>W5IK52_SCAIO</name>
<evidence type="ECO:0008006" key="3">
    <source>
        <dbReference type="Google" id="ProtNLM"/>
    </source>
</evidence>
<keyword evidence="2" id="KW-1185">Reference proteome</keyword>
<evidence type="ECO:0000313" key="1">
    <source>
        <dbReference type="EMBL" id="EFG27253.1"/>
    </source>
</evidence>
<dbReference type="PANTHER" id="PTHR43861">
    <property type="entry name" value="TRANS-ACONITATE 2-METHYLTRANSFERASE-RELATED"/>
    <property type="match status" value="1"/>
</dbReference>
<dbReference type="HOGENOM" id="CLU_090578_0_0_11"/>
<comment type="caution">
    <text evidence="1">The sequence shown here is derived from an EMBL/GenBank/DDBJ whole genome shotgun (WGS) entry which is preliminary data.</text>
</comment>
<gene>
    <name evidence="1" type="ORF">HMPREF9020_00894</name>
</gene>
<dbReference type="CDD" id="cd02440">
    <property type="entry name" value="AdoMet_MTases"/>
    <property type="match status" value="1"/>
</dbReference>
<dbReference type="SUPFAM" id="SSF53335">
    <property type="entry name" value="S-adenosyl-L-methionine-dependent methyltransferases"/>
    <property type="match status" value="1"/>
</dbReference>
<dbReference type="InterPro" id="IPR029063">
    <property type="entry name" value="SAM-dependent_MTases_sf"/>
</dbReference>
<protein>
    <recommendedName>
        <fullName evidence="3">Methyltransferase domain-containing protein</fullName>
    </recommendedName>
</protein>
<organism evidence="1 2">
    <name type="scientific">Scardovia inopinata F0304</name>
    <dbReference type="NCBI Taxonomy" id="641146"/>
    <lineage>
        <taxon>Bacteria</taxon>
        <taxon>Bacillati</taxon>
        <taxon>Actinomycetota</taxon>
        <taxon>Actinomycetes</taxon>
        <taxon>Bifidobacteriales</taxon>
        <taxon>Bifidobacteriaceae</taxon>
        <taxon>Scardovia</taxon>
    </lineage>
</organism>
<dbReference type="Proteomes" id="UP000005777">
    <property type="component" value="Unassembled WGS sequence"/>
</dbReference>
<dbReference type="RefSeq" id="WP_006293262.1">
    <property type="nucleotide sequence ID" value="NZ_GG770225.1"/>
</dbReference>
<dbReference type="EMBL" id="ADCX01000004">
    <property type="protein sequence ID" value="EFG27253.1"/>
    <property type="molecule type" value="Genomic_DNA"/>
</dbReference>
<reference evidence="1 2" key="1">
    <citation type="submission" date="2012-01" db="EMBL/GenBank/DDBJ databases">
        <title>The Genome Sequence of Scardovia inopinata F0304.</title>
        <authorList>
            <consortium name="The Broad Institute Genome Sequencing Platform"/>
            <person name="Earl A."/>
            <person name="Ward D."/>
            <person name="Feldgarden M."/>
            <person name="Gevers D."/>
            <person name="Izard J."/>
            <person name="Baranova O.V."/>
            <person name="Blanton J.M."/>
            <person name="Tanner A.C."/>
            <person name="Dewhirst F.E."/>
            <person name="Young S.K."/>
            <person name="Zeng Q."/>
            <person name="Gargeya S."/>
            <person name="Fitzgerald M."/>
            <person name="Haas B."/>
            <person name="Abouelleil A."/>
            <person name="Alvarado L."/>
            <person name="Arachchi H.M."/>
            <person name="Berlin A."/>
            <person name="Chapman S.B."/>
            <person name="Gearin G."/>
            <person name="Goldberg J."/>
            <person name="Griggs A."/>
            <person name="Gujja S."/>
            <person name="Hansen M."/>
            <person name="Heiman D."/>
            <person name="Howarth C."/>
            <person name="Larimer J."/>
            <person name="Lui A."/>
            <person name="MacDonald P.J."/>
            <person name="McCowen C."/>
            <person name="Montmayeur A."/>
            <person name="Murphy C."/>
            <person name="Neiman D."/>
            <person name="Pearson M."/>
            <person name="Priest M."/>
            <person name="Roberts A."/>
            <person name="Saif S."/>
            <person name="Shea T."/>
            <person name="Sisk P."/>
            <person name="Stolte C."/>
            <person name="Sykes S."/>
            <person name="Wortman J."/>
            <person name="Nusbaum C."/>
            <person name="Birren B."/>
        </authorList>
    </citation>
    <scope>NUCLEOTIDE SEQUENCE [LARGE SCALE GENOMIC DNA]</scope>
    <source>
        <strain evidence="1 2">F0304</strain>
    </source>
</reference>
<proteinExistence type="predicted"/>
<dbReference type="eggNOG" id="COG2226">
    <property type="taxonomic scope" value="Bacteria"/>
</dbReference>
<accession>W5IK52</accession>
<dbReference type="Pfam" id="PF13489">
    <property type="entry name" value="Methyltransf_23"/>
    <property type="match status" value="1"/>
</dbReference>